<dbReference type="AlphaFoldDB" id="A0A0A9FK70"/>
<proteinExistence type="predicted"/>
<name>A0A0A9FK70_ARUDO</name>
<protein>
    <submittedName>
        <fullName evidence="1">Uncharacterized protein</fullName>
    </submittedName>
</protein>
<organism evidence="1">
    <name type="scientific">Arundo donax</name>
    <name type="common">Giant reed</name>
    <name type="synonym">Donax arundinaceus</name>
    <dbReference type="NCBI Taxonomy" id="35708"/>
    <lineage>
        <taxon>Eukaryota</taxon>
        <taxon>Viridiplantae</taxon>
        <taxon>Streptophyta</taxon>
        <taxon>Embryophyta</taxon>
        <taxon>Tracheophyta</taxon>
        <taxon>Spermatophyta</taxon>
        <taxon>Magnoliopsida</taxon>
        <taxon>Liliopsida</taxon>
        <taxon>Poales</taxon>
        <taxon>Poaceae</taxon>
        <taxon>PACMAD clade</taxon>
        <taxon>Arundinoideae</taxon>
        <taxon>Arundineae</taxon>
        <taxon>Arundo</taxon>
    </lineage>
</organism>
<reference evidence="1" key="1">
    <citation type="submission" date="2014-09" db="EMBL/GenBank/DDBJ databases">
        <authorList>
            <person name="Magalhaes I.L.F."/>
            <person name="Oliveira U."/>
            <person name="Santos F.R."/>
            <person name="Vidigal T.H.D.A."/>
            <person name="Brescovit A.D."/>
            <person name="Santos A.J."/>
        </authorList>
    </citation>
    <scope>NUCLEOTIDE SEQUENCE</scope>
    <source>
        <tissue evidence="1">Shoot tissue taken approximately 20 cm above the soil surface</tissue>
    </source>
</reference>
<evidence type="ECO:0000313" key="1">
    <source>
        <dbReference type="EMBL" id="JAE13445.1"/>
    </source>
</evidence>
<dbReference type="EMBL" id="GBRH01184451">
    <property type="protein sequence ID" value="JAE13445.1"/>
    <property type="molecule type" value="Transcribed_RNA"/>
</dbReference>
<reference evidence="1" key="2">
    <citation type="journal article" date="2015" name="Data Brief">
        <title>Shoot transcriptome of the giant reed, Arundo donax.</title>
        <authorList>
            <person name="Barrero R.A."/>
            <person name="Guerrero F.D."/>
            <person name="Moolhuijzen P."/>
            <person name="Goolsby J.A."/>
            <person name="Tidwell J."/>
            <person name="Bellgard S.E."/>
            <person name="Bellgard M.I."/>
        </authorList>
    </citation>
    <scope>NUCLEOTIDE SEQUENCE</scope>
    <source>
        <tissue evidence="1">Shoot tissue taken approximately 20 cm above the soil surface</tissue>
    </source>
</reference>
<sequence>MSCIEQSVHSIVLVDQCTFIMHQAHGIWHRNGLCISIF</sequence>
<accession>A0A0A9FK70</accession>